<evidence type="ECO:0000313" key="2">
    <source>
        <dbReference type="EMBL" id="MFC3301662.1"/>
    </source>
</evidence>
<name>A0ABV7M9T1_9PROT</name>
<gene>
    <name evidence="2" type="ORF">ACFONP_02800</name>
</gene>
<reference evidence="3" key="1">
    <citation type="journal article" date="2019" name="Int. J. Syst. Evol. Microbiol.">
        <title>The Global Catalogue of Microorganisms (GCM) 10K type strain sequencing project: providing services to taxonomists for standard genome sequencing and annotation.</title>
        <authorList>
            <consortium name="The Broad Institute Genomics Platform"/>
            <consortium name="The Broad Institute Genome Sequencing Center for Infectious Disease"/>
            <person name="Wu L."/>
            <person name="Ma J."/>
        </authorList>
    </citation>
    <scope>NUCLEOTIDE SEQUENCE [LARGE SCALE GENOMIC DNA]</scope>
    <source>
        <strain evidence="3">KCTC 22245</strain>
    </source>
</reference>
<feature type="chain" id="PRO_5046830859" description="Lipoprotein" evidence="1">
    <location>
        <begin position="23"/>
        <end position="119"/>
    </location>
</feature>
<organism evidence="2 3">
    <name type="scientific">Parvularcula lutaonensis</name>
    <dbReference type="NCBI Taxonomy" id="491923"/>
    <lineage>
        <taxon>Bacteria</taxon>
        <taxon>Pseudomonadati</taxon>
        <taxon>Pseudomonadota</taxon>
        <taxon>Alphaproteobacteria</taxon>
        <taxon>Parvularculales</taxon>
        <taxon>Parvularculaceae</taxon>
        <taxon>Parvularcula</taxon>
    </lineage>
</organism>
<dbReference type="PROSITE" id="PS51257">
    <property type="entry name" value="PROKAR_LIPOPROTEIN"/>
    <property type="match status" value="1"/>
</dbReference>
<comment type="caution">
    <text evidence="2">The sequence shown here is derived from an EMBL/GenBank/DDBJ whole genome shotgun (WGS) entry which is preliminary data.</text>
</comment>
<protein>
    <recommendedName>
        <fullName evidence="4">Lipoprotein</fullName>
    </recommendedName>
</protein>
<evidence type="ECO:0000256" key="1">
    <source>
        <dbReference type="SAM" id="SignalP"/>
    </source>
</evidence>
<dbReference type="RefSeq" id="WP_189573075.1">
    <property type="nucleotide sequence ID" value="NZ_BMXU01000001.1"/>
</dbReference>
<proteinExistence type="predicted"/>
<evidence type="ECO:0008006" key="4">
    <source>
        <dbReference type="Google" id="ProtNLM"/>
    </source>
</evidence>
<evidence type="ECO:0000313" key="3">
    <source>
        <dbReference type="Proteomes" id="UP001595607"/>
    </source>
</evidence>
<feature type="signal peptide" evidence="1">
    <location>
        <begin position="1"/>
        <end position="22"/>
    </location>
</feature>
<keyword evidence="1" id="KW-0732">Signal</keyword>
<accession>A0ABV7M9T1</accession>
<keyword evidence="3" id="KW-1185">Reference proteome</keyword>
<dbReference type="Proteomes" id="UP001595607">
    <property type="component" value="Unassembled WGS sequence"/>
</dbReference>
<sequence length="119" mass="12463">MRTFLKAFPCAALAMTMASACASLGGGERYAVFAEDTDMDSVKAQLASALGRASVTLGEGDPRDVPQLVVLPPPPGPMESRSTVVPMVFDIKRDGDACILSRRDDGMTVSLEGVTCKPA</sequence>
<dbReference type="EMBL" id="JBHRVA010000002">
    <property type="protein sequence ID" value="MFC3301662.1"/>
    <property type="molecule type" value="Genomic_DNA"/>
</dbReference>